<evidence type="ECO:0000256" key="5">
    <source>
        <dbReference type="ARBA" id="ARBA00022840"/>
    </source>
</evidence>
<dbReference type="GO" id="GO:0005524">
    <property type="term" value="F:ATP binding"/>
    <property type="evidence" value="ECO:0007669"/>
    <property type="project" value="UniProtKB-KW"/>
</dbReference>
<name>A0A9W4XS21_9PLEO</name>
<dbReference type="Pfam" id="PF00069">
    <property type="entry name" value="Pkinase"/>
    <property type="match status" value="1"/>
</dbReference>
<proteinExistence type="predicted"/>
<evidence type="ECO:0000256" key="3">
    <source>
        <dbReference type="ARBA" id="ARBA00022741"/>
    </source>
</evidence>
<evidence type="ECO:0000313" key="8">
    <source>
        <dbReference type="Proteomes" id="UP001152607"/>
    </source>
</evidence>
<dbReference type="Proteomes" id="UP001152607">
    <property type="component" value="Unassembled WGS sequence"/>
</dbReference>
<sequence>MSTRQPNTVVWWYPQDWELKLKCNPNVEILARKTNPNELVVKKIMRNDIGENTRPKEIQLLDILPDTNRILKPFIFLPSYPPNTGKSTAIFQYYPLGDLYSWQNDFFANDSNKPVPEPHILRMFVQMSEALAFVHGEIWQGRDQRSPIVHRDVKPHNILVVNNGSAFPSFRLIDFGLSHIWTDEKSQESSLSGTHAWQPPENPYINTFASDIWALGAVVQYMATRKSPAWDFLKFRAAHITEHGGIIPEARHYRDLYTCKSLSSVIVLLCFKAPTWGPFETAVVHYNIRGYVIIILQSCDFRLCRKSST</sequence>
<keyword evidence="4" id="KW-0418">Kinase</keyword>
<evidence type="ECO:0000256" key="1">
    <source>
        <dbReference type="ARBA" id="ARBA00012513"/>
    </source>
</evidence>
<dbReference type="PANTHER" id="PTHR43671">
    <property type="entry name" value="SERINE/THREONINE-PROTEIN KINASE NEK"/>
    <property type="match status" value="1"/>
</dbReference>
<dbReference type="OrthoDB" id="310217at2759"/>
<organism evidence="7 8">
    <name type="scientific">Periconia digitata</name>
    <dbReference type="NCBI Taxonomy" id="1303443"/>
    <lineage>
        <taxon>Eukaryota</taxon>
        <taxon>Fungi</taxon>
        <taxon>Dikarya</taxon>
        <taxon>Ascomycota</taxon>
        <taxon>Pezizomycotina</taxon>
        <taxon>Dothideomycetes</taxon>
        <taxon>Pleosporomycetidae</taxon>
        <taxon>Pleosporales</taxon>
        <taxon>Massarineae</taxon>
        <taxon>Periconiaceae</taxon>
        <taxon>Periconia</taxon>
    </lineage>
</organism>
<comment type="caution">
    <text evidence="7">The sequence shown here is derived from an EMBL/GenBank/DDBJ whole genome shotgun (WGS) entry which is preliminary data.</text>
</comment>
<dbReference type="AlphaFoldDB" id="A0A9W4XS21"/>
<dbReference type="PROSITE" id="PS00108">
    <property type="entry name" value="PROTEIN_KINASE_ST"/>
    <property type="match status" value="1"/>
</dbReference>
<dbReference type="PROSITE" id="PS50011">
    <property type="entry name" value="PROTEIN_KINASE_DOM"/>
    <property type="match status" value="1"/>
</dbReference>
<keyword evidence="5" id="KW-0067">ATP-binding</keyword>
<dbReference type="InterPro" id="IPR050660">
    <property type="entry name" value="NEK_Ser/Thr_kinase"/>
</dbReference>
<dbReference type="GO" id="GO:0004674">
    <property type="term" value="F:protein serine/threonine kinase activity"/>
    <property type="evidence" value="ECO:0007669"/>
    <property type="project" value="UniProtKB-EC"/>
</dbReference>
<dbReference type="SMART" id="SM00220">
    <property type="entry name" value="S_TKc"/>
    <property type="match status" value="1"/>
</dbReference>
<keyword evidence="2" id="KW-0808">Transferase</keyword>
<dbReference type="PANTHER" id="PTHR43671:SF13">
    <property type="entry name" value="SERINE_THREONINE-PROTEIN KINASE NEK2"/>
    <property type="match status" value="1"/>
</dbReference>
<reference evidence="7" key="1">
    <citation type="submission" date="2023-01" db="EMBL/GenBank/DDBJ databases">
        <authorList>
            <person name="Van Ghelder C."/>
            <person name="Rancurel C."/>
        </authorList>
    </citation>
    <scope>NUCLEOTIDE SEQUENCE</scope>
    <source>
        <strain evidence="7">CNCM I-4278</strain>
    </source>
</reference>
<gene>
    <name evidence="7" type="ORF">PDIGIT_LOCUS11670</name>
</gene>
<dbReference type="InterPro" id="IPR000719">
    <property type="entry name" value="Prot_kinase_dom"/>
</dbReference>
<dbReference type="InterPro" id="IPR011009">
    <property type="entry name" value="Kinase-like_dom_sf"/>
</dbReference>
<evidence type="ECO:0000256" key="4">
    <source>
        <dbReference type="ARBA" id="ARBA00022777"/>
    </source>
</evidence>
<dbReference type="InterPro" id="IPR008271">
    <property type="entry name" value="Ser/Thr_kinase_AS"/>
</dbReference>
<keyword evidence="8" id="KW-1185">Reference proteome</keyword>
<dbReference type="EC" id="2.7.11.1" evidence="1"/>
<feature type="domain" description="Protein kinase" evidence="6">
    <location>
        <begin position="1"/>
        <end position="309"/>
    </location>
</feature>
<dbReference type="SUPFAM" id="SSF56112">
    <property type="entry name" value="Protein kinase-like (PK-like)"/>
    <property type="match status" value="1"/>
</dbReference>
<dbReference type="Gene3D" id="1.10.510.10">
    <property type="entry name" value="Transferase(Phosphotransferase) domain 1"/>
    <property type="match status" value="1"/>
</dbReference>
<dbReference type="EMBL" id="CAOQHR010000008">
    <property type="protein sequence ID" value="CAI6338540.1"/>
    <property type="molecule type" value="Genomic_DNA"/>
</dbReference>
<protein>
    <recommendedName>
        <fullName evidence="1">non-specific serine/threonine protein kinase</fullName>
        <ecNumber evidence="1">2.7.11.1</ecNumber>
    </recommendedName>
</protein>
<evidence type="ECO:0000313" key="7">
    <source>
        <dbReference type="EMBL" id="CAI6338540.1"/>
    </source>
</evidence>
<evidence type="ECO:0000259" key="6">
    <source>
        <dbReference type="PROSITE" id="PS50011"/>
    </source>
</evidence>
<keyword evidence="3" id="KW-0547">Nucleotide-binding</keyword>
<evidence type="ECO:0000256" key="2">
    <source>
        <dbReference type="ARBA" id="ARBA00022679"/>
    </source>
</evidence>
<accession>A0A9W4XS21</accession>